<comment type="caution">
    <text evidence="1">The sequence shown here is derived from an EMBL/GenBank/DDBJ whole genome shotgun (WGS) entry which is preliminary data.</text>
</comment>
<sequence>MMSKILLRLPKVMEKTGLKRATIYLHIKQNTFPKQFKIGQRAVAWLESDIDAWIDRHLAKKEKNK</sequence>
<dbReference type="EMBL" id="MEIV01000009">
    <property type="protein sequence ID" value="PIT65016.1"/>
    <property type="molecule type" value="Genomic_DNA"/>
</dbReference>
<proteinExistence type="predicted"/>
<accession>A0A2N9Y758</accession>
<dbReference type="RefSeq" id="WP_100116542.1">
    <property type="nucleotide sequence ID" value="NZ_MEIV01000009.1"/>
</dbReference>
<protein>
    <submittedName>
        <fullName evidence="1">DNA-binding protein</fullName>
    </submittedName>
</protein>
<dbReference type="PANTHER" id="PTHR36154:SF1">
    <property type="entry name" value="DNA-BINDING TRANSCRIPTIONAL ACTIVATOR ALPA"/>
    <property type="match status" value="1"/>
</dbReference>
<dbReference type="Pfam" id="PF05930">
    <property type="entry name" value="Phage_AlpA"/>
    <property type="match status" value="1"/>
</dbReference>
<dbReference type="Proteomes" id="UP000231094">
    <property type="component" value="Unassembled WGS sequence"/>
</dbReference>
<dbReference type="InterPro" id="IPR052931">
    <property type="entry name" value="Prophage_regulatory_activator"/>
</dbReference>
<dbReference type="AlphaFoldDB" id="A0A2N9Y758"/>
<reference evidence="1 2" key="1">
    <citation type="journal article" date="2017" name="MBio">
        <title>Type VI secretion-mediated competition in the bee gut microbiome.</title>
        <authorList>
            <person name="Steele M.I."/>
            <person name="Kwong W.K."/>
            <person name="Powell J.E."/>
            <person name="Whiteley M."/>
            <person name="Moran N.A."/>
        </authorList>
    </citation>
    <scope>NUCLEOTIDE SEQUENCE [LARGE SCALE GENOMIC DNA]</scope>
    <source>
        <strain evidence="1 2">PEB0171</strain>
    </source>
</reference>
<name>A0A2N9Y758_9NEIS</name>
<dbReference type="GO" id="GO:0003677">
    <property type="term" value="F:DNA binding"/>
    <property type="evidence" value="ECO:0007669"/>
    <property type="project" value="UniProtKB-KW"/>
</dbReference>
<gene>
    <name evidence="1" type="ORF">BHC47_09275</name>
</gene>
<evidence type="ECO:0000313" key="2">
    <source>
        <dbReference type="Proteomes" id="UP000231094"/>
    </source>
</evidence>
<organism evidence="1 2">
    <name type="scientific">Snodgrassella alvi</name>
    <dbReference type="NCBI Taxonomy" id="1196083"/>
    <lineage>
        <taxon>Bacteria</taxon>
        <taxon>Pseudomonadati</taxon>
        <taxon>Pseudomonadota</taxon>
        <taxon>Betaproteobacteria</taxon>
        <taxon>Neisseriales</taxon>
        <taxon>Neisseriaceae</taxon>
        <taxon>Snodgrassella</taxon>
    </lineage>
</organism>
<dbReference type="InterPro" id="IPR010260">
    <property type="entry name" value="AlpA"/>
</dbReference>
<keyword evidence="1" id="KW-0238">DNA-binding</keyword>
<dbReference type="PANTHER" id="PTHR36154">
    <property type="entry name" value="DNA-BINDING TRANSCRIPTIONAL ACTIVATOR ALPA"/>
    <property type="match status" value="1"/>
</dbReference>
<evidence type="ECO:0000313" key="1">
    <source>
        <dbReference type="EMBL" id="PIT65016.1"/>
    </source>
</evidence>
<dbReference type="Gene3D" id="1.10.238.160">
    <property type="match status" value="1"/>
</dbReference>